<gene>
    <name evidence="5" type="ORF">JK363_32780</name>
</gene>
<dbReference type="InterPro" id="IPR036779">
    <property type="entry name" value="LysM_dom_sf"/>
</dbReference>
<evidence type="ECO:0000256" key="3">
    <source>
        <dbReference type="SAM" id="MobiDB-lite"/>
    </source>
</evidence>
<reference evidence="5 6" key="1">
    <citation type="submission" date="2021-01" db="EMBL/GenBank/DDBJ databases">
        <title>WGS of actinomycetes isolated from Thailand.</title>
        <authorList>
            <person name="Thawai C."/>
        </authorList>
    </citation>
    <scope>NUCLEOTIDE SEQUENCE [LARGE SCALE GENOMIC DNA]</scope>
    <source>
        <strain evidence="5 6">CA1R205</strain>
    </source>
</reference>
<dbReference type="CDD" id="cd13925">
    <property type="entry name" value="RPF"/>
    <property type="match status" value="1"/>
</dbReference>
<dbReference type="InterPro" id="IPR052196">
    <property type="entry name" value="Bact_Kbp"/>
</dbReference>
<feature type="compositionally biased region" description="Acidic residues" evidence="3">
    <location>
        <begin position="234"/>
        <end position="245"/>
    </location>
</feature>
<evidence type="ECO:0000256" key="2">
    <source>
        <dbReference type="ARBA" id="ARBA00022801"/>
    </source>
</evidence>
<comment type="similarity">
    <text evidence="1">Belongs to the transglycosylase family. Rpf subfamily.</text>
</comment>
<feature type="compositionally biased region" description="Basic and acidic residues" evidence="3">
    <location>
        <begin position="182"/>
        <end position="196"/>
    </location>
</feature>
<dbReference type="PANTHER" id="PTHR34700:SF4">
    <property type="entry name" value="PHAGE-LIKE ELEMENT PBSX PROTEIN XKDP"/>
    <property type="match status" value="1"/>
</dbReference>
<dbReference type="Gene3D" id="1.10.530.10">
    <property type="match status" value="1"/>
</dbReference>
<dbReference type="Gene3D" id="3.10.350.10">
    <property type="entry name" value="LysM domain"/>
    <property type="match status" value="1"/>
</dbReference>
<name>A0ABS1NMR6_9ACTN</name>
<keyword evidence="6" id="KW-1185">Reference proteome</keyword>
<evidence type="ECO:0000313" key="6">
    <source>
        <dbReference type="Proteomes" id="UP000634229"/>
    </source>
</evidence>
<dbReference type="Proteomes" id="UP000634229">
    <property type="component" value="Unassembled WGS sequence"/>
</dbReference>
<feature type="compositionally biased region" description="Low complexity" evidence="3">
    <location>
        <begin position="221"/>
        <end position="233"/>
    </location>
</feature>
<dbReference type="Pfam" id="PF06737">
    <property type="entry name" value="Transglycosylas"/>
    <property type="match status" value="1"/>
</dbReference>
<feature type="region of interest" description="Disordered" evidence="3">
    <location>
        <begin position="109"/>
        <end position="344"/>
    </location>
</feature>
<proteinExistence type="inferred from homology"/>
<dbReference type="CDD" id="cd00118">
    <property type="entry name" value="LysM"/>
    <property type="match status" value="1"/>
</dbReference>
<accession>A0ABS1NMR6</accession>
<protein>
    <submittedName>
        <fullName evidence="5">Transglycosylase family protein</fullName>
    </submittedName>
</protein>
<evidence type="ECO:0000256" key="1">
    <source>
        <dbReference type="ARBA" id="ARBA00010830"/>
    </source>
</evidence>
<dbReference type="PROSITE" id="PS51782">
    <property type="entry name" value="LYSM"/>
    <property type="match status" value="1"/>
</dbReference>
<evidence type="ECO:0000313" key="5">
    <source>
        <dbReference type="EMBL" id="MBL1101356.1"/>
    </source>
</evidence>
<feature type="compositionally biased region" description="Basic and acidic residues" evidence="3">
    <location>
        <begin position="263"/>
        <end position="286"/>
    </location>
</feature>
<comment type="caution">
    <text evidence="5">The sequence shown here is derived from an EMBL/GenBank/DDBJ whole genome shotgun (WGS) entry which is preliminary data.</text>
</comment>
<dbReference type="PANTHER" id="PTHR34700">
    <property type="entry name" value="POTASSIUM BINDING PROTEIN KBP"/>
    <property type="match status" value="1"/>
</dbReference>
<dbReference type="Pfam" id="PF01476">
    <property type="entry name" value="LysM"/>
    <property type="match status" value="1"/>
</dbReference>
<organism evidence="5 6">
    <name type="scientific">Streptomyces coffeae</name>
    <dbReference type="NCBI Taxonomy" id="621382"/>
    <lineage>
        <taxon>Bacteria</taxon>
        <taxon>Bacillati</taxon>
        <taxon>Actinomycetota</taxon>
        <taxon>Actinomycetes</taxon>
        <taxon>Kitasatosporales</taxon>
        <taxon>Streptomycetaceae</taxon>
        <taxon>Streptomyces</taxon>
    </lineage>
</organism>
<dbReference type="SMART" id="SM00257">
    <property type="entry name" value="LysM"/>
    <property type="match status" value="1"/>
</dbReference>
<dbReference type="InterPro" id="IPR023346">
    <property type="entry name" value="Lysozyme-like_dom_sf"/>
</dbReference>
<dbReference type="InterPro" id="IPR018392">
    <property type="entry name" value="LysM"/>
</dbReference>
<sequence>MRSGNGRHRRPRQAPAIVVAAGVTGAGLAIPLFGASGAQAASTATWDKVAECESGGMWSANEGNGFYGGLQLTLDMWKSYGGTAYAPRPDLASRSQQISVAQSILDDRGPDAWPSCGVNAGLADGGDAPEVNPGFTQPPSAGQRADGGNGEEDRERDGSSSEDRGDSAEDRGDAADPSGSSDDQRRTPDNDEERGKPSPSDSPSGEDNDSLSPSPSATKGADSPDIPESPDASDSPDEESPDESADPAPTGRHRGSADPDEGDGGKETRRPSGRHASRDGADRAEEPADDGYTVRPGDSLSGIAERQDLSTGWHGLYKGNESLIGDNPDLIVPGQRLDLSAKGR</sequence>
<dbReference type="SUPFAM" id="SSF54106">
    <property type="entry name" value="LysM domain"/>
    <property type="match status" value="1"/>
</dbReference>
<keyword evidence="2" id="KW-0378">Hydrolase</keyword>
<dbReference type="RefSeq" id="WP_201880911.1">
    <property type="nucleotide sequence ID" value="NZ_JAERRF010000027.1"/>
</dbReference>
<feature type="domain" description="LysM" evidence="4">
    <location>
        <begin position="290"/>
        <end position="339"/>
    </location>
</feature>
<dbReference type="InterPro" id="IPR010618">
    <property type="entry name" value="RPF"/>
</dbReference>
<feature type="compositionally biased region" description="Basic and acidic residues" evidence="3">
    <location>
        <begin position="151"/>
        <end position="174"/>
    </location>
</feature>
<evidence type="ECO:0000259" key="4">
    <source>
        <dbReference type="PROSITE" id="PS51782"/>
    </source>
</evidence>
<dbReference type="SUPFAM" id="SSF53955">
    <property type="entry name" value="Lysozyme-like"/>
    <property type="match status" value="1"/>
</dbReference>
<dbReference type="EMBL" id="JAERRF010000027">
    <property type="protein sequence ID" value="MBL1101356.1"/>
    <property type="molecule type" value="Genomic_DNA"/>
</dbReference>